<feature type="transmembrane region" description="Helical" evidence="1">
    <location>
        <begin position="14"/>
        <end position="35"/>
    </location>
</feature>
<keyword evidence="1" id="KW-0472">Membrane</keyword>
<keyword evidence="2" id="KW-1185">Reference proteome</keyword>
<sequence>MGVGFFSWIGVSNMFQLCSGIIFVLVMSQSYIFVFETRSSSLQMNRFKMTRTSTRLLYHGLLYLANSVILLEFLATPEDQVAAKLDALKRDPCPTVEFFEYDILVILTDQRIIGIVFLYGPVLLTNIIFNILFYVLCTVYHLYIVPSKSTSMDTRKKQQKFFIGIIAQTIIPLTLLWSLVVTIIVDMITHSVSQELVNLIMVMFSLHGIVESVAVLSVHQSYRRAVWKIVHRDIHDSGFNLWKLNVRTGFRSQ</sequence>
<evidence type="ECO:0000313" key="2">
    <source>
        <dbReference type="Proteomes" id="UP000095282"/>
    </source>
</evidence>
<dbReference type="InterPro" id="IPR053220">
    <property type="entry name" value="Nematode_rcpt-like_serp_H"/>
</dbReference>
<reference evidence="3" key="1">
    <citation type="submission" date="2016-11" db="UniProtKB">
        <authorList>
            <consortium name="WormBaseParasite"/>
        </authorList>
    </citation>
    <scope>IDENTIFICATION</scope>
</reference>
<dbReference type="PANTHER" id="PTHR22941:SF51">
    <property type="entry name" value="SERPENTINE RECEPTOR, CLASS H-RELATED"/>
    <property type="match status" value="1"/>
</dbReference>
<accession>A0A1I7UTY6</accession>
<organism evidence="2 3">
    <name type="scientific">Caenorhabditis tropicalis</name>
    <dbReference type="NCBI Taxonomy" id="1561998"/>
    <lineage>
        <taxon>Eukaryota</taxon>
        <taxon>Metazoa</taxon>
        <taxon>Ecdysozoa</taxon>
        <taxon>Nematoda</taxon>
        <taxon>Chromadorea</taxon>
        <taxon>Rhabditida</taxon>
        <taxon>Rhabditina</taxon>
        <taxon>Rhabditomorpha</taxon>
        <taxon>Rhabditoidea</taxon>
        <taxon>Rhabditidae</taxon>
        <taxon>Peloderinae</taxon>
        <taxon>Caenorhabditis</taxon>
    </lineage>
</organism>
<keyword evidence="1" id="KW-1133">Transmembrane helix</keyword>
<feature type="transmembrane region" description="Helical" evidence="1">
    <location>
        <begin position="196"/>
        <end position="218"/>
    </location>
</feature>
<feature type="transmembrane region" description="Helical" evidence="1">
    <location>
        <begin position="161"/>
        <end position="184"/>
    </location>
</feature>
<dbReference type="Pfam" id="PF10318">
    <property type="entry name" value="7TM_GPCR_Srh"/>
    <property type="match status" value="1"/>
</dbReference>
<dbReference type="Proteomes" id="UP000095282">
    <property type="component" value="Unplaced"/>
</dbReference>
<name>A0A1I7UTY6_9PELO</name>
<protein>
    <submittedName>
        <fullName evidence="3">G protein-coupled receptor</fullName>
    </submittedName>
</protein>
<evidence type="ECO:0000256" key="1">
    <source>
        <dbReference type="SAM" id="Phobius"/>
    </source>
</evidence>
<feature type="transmembrane region" description="Helical" evidence="1">
    <location>
        <begin position="56"/>
        <end position="75"/>
    </location>
</feature>
<feature type="transmembrane region" description="Helical" evidence="1">
    <location>
        <begin position="112"/>
        <end position="140"/>
    </location>
</feature>
<dbReference type="PANTHER" id="PTHR22941">
    <property type="entry name" value="SERPENTINE RECEPTOR"/>
    <property type="match status" value="1"/>
</dbReference>
<dbReference type="InterPro" id="IPR019422">
    <property type="entry name" value="7TM_GPCR_serpentine_rcpt_Srh"/>
</dbReference>
<evidence type="ECO:0000313" key="3">
    <source>
        <dbReference type="WBParaSite" id="Csp11.Scaffold630.g19326.t1"/>
    </source>
</evidence>
<proteinExistence type="predicted"/>
<dbReference type="WBParaSite" id="Csp11.Scaffold630.g19326.t1">
    <property type="protein sequence ID" value="Csp11.Scaffold630.g19326.t1"/>
    <property type="gene ID" value="Csp11.Scaffold630.g19326"/>
</dbReference>
<dbReference type="AlphaFoldDB" id="A0A1I7UTY6"/>
<keyword evidence="1" id="KW-0812">Transmembrane</keyword>